<reference evidence="1 2" key="1">
    <citation type="submission" date="2016-03" db="EMBL/GenBank/DDBJ databases">
        <title>Whole genome sequencing of Grifola frondosa 9006-11.</title>
        <authorList>
            <person name="Min B."/>
            <person name="Park H."/>
            <person name="Kim J.-G."/>
            <person name="Cho H."/>
            <person name="Oh Y.-L."/>
            <person name="Kong W.-S."/>
            <person name="Choi I.-G."/>
        </authorList>
    </citation>
    <scope>NUCLEOTIDE SEQUENCE [LARGE SCALE GENOMIC DNA]</scope>
    <source>
        <strain evidence="1 2">9006-11</strain>
    </source>
</reference>
<accession>A0A1C7LW00</accession>
<organism evidence="1 2">
    <name type="scientific">Grifola frondosa</name>
    <name type="common">Maitake</name>
    <name type="synonym">Polyporus frondosus</name>
    <dbReference type="NCBI Taxonomy" id="5627"/>
    <lineage>
        <taxon>Eukaryota</taxon>
        <taxon>Fungi</taxon>
        <taxon>Dikarya</taxon>
        <taxon>Basidiomycota</taxon>
        <taxon>Agaricomycotina</taxon>
        <taxon>Agaricomycetes</taxon>
        <taxon>Polyporales</taxon>
        <taxon>Grifolaceae</taxon>
        <taxon>Grifola</taxon>
    </lineage>
</organism>
<evidence type="ECO:0000313" key="1">
    <source>
        <dbReference type="EMBL" id="OBZ68913.1"/>
    </source>
</evidence>
<evidence type="ECO:0000313" key="2">
    <source>
        <dbReference type="Proteomes" id="UP000092993"/>
    </source>
</evidence>
<dbReference type="OrthoDB" id="3466517at2759"/>
<proteinExistence type="predicted"/>
<name>A0A1C7LW00_GRIFR</name>
<comment type="caution">
    <text evidence="1">The sequence shown here is derived from an EMBL/GenBank/DDBJ whole genome shotgun (WGS) entry which is preliminary data.</text>
</comment>
<dbReference type="EMBL" id="LUGG01000019">
    <property type="protein sequence ID" value="OBZ68913.1"/>
    <property type="molecule type" value="Genomic_DNA"/>
</dbReference>
<keyword evidence="2" id="KW-1185">Reference proteome</keyword>
<protein>
    <submittedName>
        <fullName evidence="1">Uncharacterized protein</fullName>
    </submittedName>
</protein>
<gene>
    <name evidence="1" type="ORF">A0H81_11021</name>
</gene>
<sequence>MPGDLHGYLSTYLRSYFIHEPPTIAIGGIFPNAIYMPLYDQNLTLERKGNTPHESTCPVDMASDFATYSRFEEILAARKALCGDKDTLGDPRQAPAVDRMTCDELGGITHPEVMARSECYLHSLDCRAYRENYRRALFRCNTDPESEVEVRTAWPALKVHLLWCDMSIGHCVLGAQIIADEAARYKGRTVVVHRLEKANHFIHWKSLNFSRSSSLARFELGLCALFKAPQVDLIQRRIPRAFDEVIQ</sequence>
<dbReference type="Proteomes" id="UP000092993">
    <property type="component" value="Unassembled WGS sequence"/>
</dbReference>
<dbReference type="AlphaFoldDB" id="A0A1C7LW00"/>